<dbReference type="AlphaFoldDB" id="A0A380JEB9"/>
<dbReference type="OrthoDB" id="9810827at2"/>
<protein>
    <recommendedName>
        <fullName evidence="3">Polyketide cyclase</fullName>
    </recommendedName>
</protein>
<dbReference type="InterPro" id="IPR023393">
    <property type="entry name" value="START-like_dom_sf"/>
</dbReference>
<gene>
    <name evidence="1" type="ORF">NCTC11391_00768</name>
</gene>
<keyword evidence="2" id="KW-1185">Reference proteome</keyword>
<name>A0A380JEB9_STRDO</name>
<reference evidence="1 2" key="1">
    <citation type="submission" date="2018-06" db="EMBL/GenBank/DDBJ databases">
        <authorList>
            <consortium name="Pathogen Informatics"/>
            <person name="Doyle S."/>
        </authorList>
    </citation>
    <scope>NUCLEOTIDE SEQUENCE [LARGE SCALE GENOMIC DNA]</scope>
    <source>
        <strain evidence="2">NCTC 11391</strain>
    </source>
</reference>
<dbReference type="Gene3D" id="3.30.530.20">
    <property type="match status" value="1"/>
</dbReference>
<evidence type="ECO:0000313" key="2">
    <source>
        <dbReference type="Proteomes" id="UP000254082"/>
    </source>
</evidence>
<accession>A0A380JEB9</accession>
<proteinExistence type="predicted"/>
<organism evidence="1 2">
    <name type="scientific">Streptococcus downei MFe28</name>
    <dbReference type="NCBI Taxonomy" id="764290"/>
    <lineage>
        <taxon>Bacteria</taxon>
        <taxon>Bacillati</taxon>
        <taxon>Bacillota</taxon>
        <taxon>Bacilli</taxon>
        <taxon>Lactobacillales</taxon>
        <taxon>Streptococcaceae</taxon>
        <taxon>Streptococcus</taxon>
    </lineage>
</organism>
<dbReference type="EMBL" id="UHFA01000002">
    <property type="protein sequence ID" value="SUN35730.1"/>
    <property type="molecule type" value="Genomic_DNA"/>
</dbReference>
<sequence>MITFSFSAVVKGTKEKAWFYYENLEQWYRWESDLEDICLDGAFETGVSGTMTLSGMPPLAFNLVKVVDQHSFTDISETPAGSILFEHDIIEGETGFITLKHSVSLVCEEPSDEQVNFLKQVFADVPSSVLTLKDIVEKE</sequence>
<evidence type="ECO:0000313" key="1">
    <source>
        <dbReference type="EMBL" id="SUN35730.1"/>
    </source>
</evidence>
<dbReference type="RefSeq" id="WP_002960701.1">
    <property type="nucleotide sequence ID" value="NZ_UHFA01000002.1"/>
</dbReference>
<evidence type="ECO:0008006" key="3">
    <source>
        <dbReference type="Google" id="ProtNLM"/>
    </source>
</evidence>
<dbReference type="GeneID" id="93923300"/>
<dbReference type="Proteomes" id="UP000254082">
    <property type="component" value="Unassembled WGS sequence"/>
</dbReference>
<dbReference type="SUPFAM" id="SSF55961">
    <property type="entry name" value="Bet v1-like"/>
    <property type="match status" value="1"/>
</dbReference>